<name>A0A3A8KF08_9BACT</name>
<dbReference type="GO" id="GO:0003677">
    <property type="term" value="F:DNA binding"/>
    <property type="evidence" value="ECO:0007669"/>
    <property type="project" value="InterPro"/>
</dbReference>
<dbReference type="InterPro" id="IPR010982">
    <property type="entry name" value="Lambda_DNA-bd_dom_sf"/>
</dbReference>
<comment type="caution">
    <text evidence="3">The sequence shown here is derived from an EMBL/GenBank/DDBJ whole genome shotgun (WGS) entry which is preliminary data.</text>
</comment>
<dbReference type="InterPro" id="IPR001387">
    <property type="entry name" value="Cro/C1-type_HTH"/>
</dbReference>
<protein>
    <submittedName>
        <fullName evidence="3">XRE family transcriptional regulator</fullName>
    </submittedName>
</protein>
<dbReference type="CDD" id="cd00093">
    <property type="entry name" value="HTH_XRE"/>
    <property type="match status" value="1"/>
</dbReference>
<evidence type="ECO:0000313" key="4">
    <source>
        <dbReference type="Proteomes" id="UP000268313"/>
    </source>
</evidence>
<evidence type="ECO:0000256" key="1">
    <source>
        <dbReference type="SAM" id="MobiDB-lite"/>
    </source>
</evidence>
<sequence>MVKTHPRGPLASGRVRKKPRVAPASAAALSRRQLERKLAVSVGAAARAARLRAGLTQADVADRVGIASEVYGRLERGKMMPSVPTLFRLCLALQLSADASLGLAVAAAAGAGLWEEDSTDKDDLPEMRRLLRAVRRLPRPQLKLMSLVASAILPTRR</sequence>
<dbReference type="AlphaFoldDB" id="A0A3A8KF08"/>
<dbReference type="EMBL" id="RAWE01000049">
    <property type="protein sequence ID" value="RKH02801.1"/>
    <property type="molecule type" value="Genomic_DNA"/>
</dbReference>
<gene>
    <name evidence="3" type="ORF">D7X32_15950</name>
</gene>
<evidence type="ECO:0000313" key="3">
    <source>
        <dbReference type="EMBL" id="RKH02801.1"/>
    </source>
</evidence>
<dbReference type="SUPFAM" id="SSF47413">
    <property type="entry name" value="lambda repressor-like DNA-binding domains"/>
    <property type="match status" value="1"/>
</dbReference>
<dbReference type="OrthoDB" id="5516139at2"/>
<dbReference type="Proteomes" id="UP000268313">
    <property type="component" value="Unassembled WGS sequence"/>
</dbReference>
<keyword evidence="4" id="KW-1185">Reference proteome</keyword>
<reference evidence="4" key="1">
    <citation type="submission" date="2018-09" db="EMBL/GenBank/DDBJ databases">
        <authorList>
            <person name="Livingstone P.G."/>
            <person name="Whitworth D.E."/>
        </authorList>
    </citation>
    <scope>NUCLEOTIDE SEQUENCE [LARGE SCALE GENOMIC DNA]</scope>
    <source>
        <strain evidence="4">CA043D</strain>
    </source>
</reference>
<evidence type="ECO:0000259" key="2">
    <source>
        <dbReference type="PROSITE" id="PS50943"/>
    </source>
</evidence>
<accession>A0A3A8KF08</accession>
<dbReference type="SMART" id="SM00530">
    <property type="entry name" value="HTH_XRE"/>
    <property type="match status" value="1"/>
</dbReference>
<dbReference type="PROSITE" id="PS50943">
    <property type="entry name" value="HTH_CROC1"/>
    <property type="match status" value="1"/>
</dbReference>
<dbReference type="Gene3D" id="1.10.260.40">
    <property type="entry name" value="lambda repressor-like DNA-binding domains"/>
    <property type="match status" value="1"/>
</dbReference>
<feature type="region of interest" description="Disordered" evidence="1">
    <location>
        <begin position="1"/>
        <end position="22"/>
    </location>
</feature>
<organism evidence="3 4">
    <name type="scientific">Corallococcus carmarthensis</name>
    <dbReference type="NCBI Taxonomy" id="2316728"/>
    <lineage>
        <taxon>Bacteria</taxon>
        <taxon>Pseudomonadati</taxon>
        <taxon>Myxococcota</taxon>
        <taxon>Myxococcia</taxon>
        <taxon>Myxococcales</taxon>
        <taxon>Cystobacterineae</taxon>
        <taxon>Myxococcaceae</taxon>
        <taxon>Corallococcus</taxon>
    </lineage>
</organism>
<dbReference type="Pfam" id="PF01381">
    <property type="entry name" value="HTH_3"/>
    <property type="match status" value="1"/>
</dbReference>
<feature type="domain" description="HTH cro/C1-type" evidence="2">
    <location>
        <begin position="47"/>
        <end position="100"/>
    </location>
</feature>
<proteinExistence type="predicted"/>